<dbReference type="InterPro" id="IPR053888">
    <property type="entry name" value="MRM3-like_sub_bind"/>
</dbReference>
<dbReference type="OrthoDB" id="9785673at2"/>
<dbReference type="SUPFAM" id="SSF55315">
    <property type="entry name" value="L30e-like"/>
    <property type="match status" value="1"/>
</dbReference>
<dbReference type="SUPFAM" id="SSF75217">
    <property type="entry name" value="alpha/beta knot"/>
    <property type="match status" value="1"/>
</dbReference>
<evidence type="ECO:0000313" key="5">
    <source>
        <dbReference type="EMBL" id="SHK19590.1"/>
    </source>
</evidence>
<dbReference type="GO" id="GO:0032259">
    <property type="term" value="P:methylation"/>
    <property type="evidence" value="ECO:0007669"/>
    <property type="project" value="UniProtKB-KW"/>
</dbReference>
<protein>
    <submittedName>
        <fullName evidence="5">RNA methyltransferase, TrmH family</fullName>
    </submittedName>
</protein>
<dbReference type="AlphaFoldDB" id="A0A1M6QHK7"/>
<dbReference type="Proteomes" id="UP000184363">
    <property type="component" value="Unassembled WGS sequence"/>
</dbReference>
<name>A0A1M6QHK7_PSETH</name>
<dbReference type="Gene3D" id="3.40.1280.10">
    <property type="match status" value="1"/>
</dbReference>
<reference evidence="5 6" key="1">
    <citation type="submission" date="2016-11" db="EMBL/GenBank/DDBJ databases">
        <authorList>
            <person name="Jaros S."/>
            <person name="Januszkiewicz K."/>
            <person name="Wedrychowicz H."/>
        </authorList>
    </citation>
    <scope>NUCLEOTIDE SEQUENCE [LARGE SCALE GENOMIC DNA]</scope>
    <source>
        <strain evidence="5 6">DSM 43832</strain>
    </source>
</reference>
<dbReference type="GO" id="GO:0003723">
    <property type="term" value="F:RNA binding"/>
    <property type="evidence" value="ECO:0007669"/>
    <property type="project" value="InterPro"/>
</dbReference>
<dbReference type="InterPro" id="IPR029026">
    <property type="entry name" value="tRNA_m1G_MTases_N"/>
</dbReference>
<dbReference type="GO" id="GO:0008173">
    <property type="term" value="F:RNA methyltransferase activity"/>
    <property type="evidence" value="ECO:0007669"/>
    <property type="project" value="InterPro"/>
</dbReference>
<keyword evidence="3 5" id="KW-0808">Transferase</keyword>
<evidence type="ECO:0000256" key="1">
    <source>
        <dbReference type="ARBA" id="ARBA00007228"/>
    </source>
</evidence>
<comment type="similarity">
    <text evidence="1">Belongs to the class IV-like SAM-binding methyltransferase superfamily. RNA methyltransferase TrmH family.</text>
</comment>
<dbReference type="InterPro" id="IPR001537">
    <property type="entry name" value="SpoU_MeTrfase"/>
</dbReference>
<dbReference type="InterPro" id="IPR051259">
    <property type="entry name" value="rRNA_Methyltransferase"/>
</dbReference>
<dbReference type="InterPro" id="IPR029064">
    <property type="entry name" value="Ribosomal_eL30-like_sf"/>
</dbReference>
<dbReference type="EMBL" id="FRAP01000003">
    <property type="protein sequence ID" value="SHK19590.1"/>
    <property type="molecule type" value="Genomic_DNA"/>
</dbReference>
<organism evidence="5 6">
    <name type="scientific">Pseudonocardia thermophila</name>
    <dbReference type="NCBI Taxonomy" id="1848"/>
    <lineage>
        <taxon>Bacteria</taxon>
        <taxon>Bacillati</taxon>
        <taxon>Actinomycetota</taxon>
        <taxon>Actinomycetes</taxon>
        <taxon>Pseudonocardiales</taxon>
        <taxon>Pseudonocardiaceae</taxon>
        <taxon>Pseudonocardia</taxon>
    </lineage>
</organism>
<accession>A0A1M6QHK7</accession>
<dbReference type="PANTHER" id="PTHR43191">
    <property type="entry name" value="RRNA METHYLTRANSFERASE 3"/>
    <property type="match status" value="1"/>
</dbReference>
<sequence>MVAPDELTLTSVANRRVKDLVRLRTRRARDEYGVTLVEGHDELRLALRAGVVPRTLYWAPGLVTPARRGVVDELADAGVPVVAVSDAVFAKIAYRESPDGLLAVAPAPGRPLGELTLRPDALVLVCEGIEKPGNLGAMLRTAEAFGVDAVVAASPVTDFGNPNVVRASKGTVFSVPVAAAPSAEVLGWLRAHDLAVVVTTPQGDAALAATDLTGPTAVVVGAESTGVTDLWLEQADARVVIPMRGRVNSLNAAAAAALALYEAQRQRG</sequence>
<dbReference type="RefSeq" id="WP_073455830.1">
    <property type="nucleotide sequence ID" value="NZ_FRAP01000003.1"/>
</dbReference>
<dbReference type="STRING" id="1848.SAMN05443637_103323"/>
<proteinExistence type="inferred from homology"/>
<evidence type="ECO:0000313" key="6">
    <source>
        <dbReference type="Proteomes" id="UP000184363"/>
    </source>
</evidence>
<evidence type="ECO:0000256" key="3">
    <source>
        <dbReference type="ARBA" id="ARBA00022679"/>
    </source>
</evidence>
<dbReference type="GO" id="GO:0005737">
    <property type="term" value="C:cytoplasm"/>
    <property type="evidence" value="ECO:0007669"/>
    <property type="project" value="UniProtKB-ARBA"/>
</dbReference>
<dbReference type="Pfam" id="PF00588">
    <property type="entry name" value="SpoU_methylase"/>
    <property type="match status" value="1"/>
</dbReference>
<dbReference type="PANTHER" id="PTHR43191:SF2">
    <property type="entry name" value="RRNA METHYLTRANSFERASE 3, MITOCHONDRIAL"/>
    <property type="match status" value="1"/>
</dbReference>
<dbReference type="SMART" id="SM00967">
    <property type="entry name" value="SpoU_sub_bind"/>
    <property type="match status" value="1"/>
</dbReference>
<dbReference type="Gene3D" id="3.30.1330.30">
    <property type="match status" value="1"/>
</dbReference>
<dbReference type="Pfam" id="PF22435">
    <property type="entry name" value="MRM3-like_sub_bind"/>
    <property type="match status" value="1"/>
</dbReference>
<dbReference type="InterPro" id="IPR013123">
    <property type="entry name" value="SpoU_subst-bd"/>
</dbReference>
<gene>
    <name evidence="5" type="ORF">SAMN05443637_103323</name>
</gene>
<evidence type="ECO:0000256" key="2">
    <source>
        <dbReference type="ARBA" id="ARBA00022603"/>
    </source>
</evidence>
<dbReference type="GO" id="GO:0006396">
    <property type="term" value="P:RNA processing"/>
    <property type="evidence" value="ECO:0007669"/>
    <property type="project" value="InterPro"/>
</dbReference>
<evidence type="ECO:0000259" key="4">
    <source>
        <dbReference type="SMART" id="SM00967"/>
    </source>
</evidence>
<keyword evidence="2 5" id="KW-0489">Methyltransferase</keyword>
<dbReference type="InterPro" id="IPR029028">
    <property type="entry name" value="Alpha/beta_knot_MTases"/>
</dbReference>
<keyword evidence="6" id="KW-1185">Reference proteome</keyword>
<feature type="domain" description="RNA 2-O ribose methyltransferase substrate binding" evidence="4">
    <location>
        <begin position="36"/>
        <end position="111"/>
    </location>
</feature>